<keyword evidence="2" id="KW-1185">Reference proteome</keyword>
<protein>
    <recommendedName>
        <fullName evidence="3">T9SS type A sorting domain-containing protein</fullName>
    </recommendedName>
</protein>
<dbReference type="Proteomes" id="UP000307602">
    <property type="component" value="Unassembled WGS sequence"/>
</dbReference>
<reference evidence="1 2" key="1">
    <citation type="submission" date="2019-04" db="EMBL/GenBank/DDBJ databases">
        <authorList>
            <person name="Liu A."/>
        </authorList>
    </citation>
    <scope>NUCLEOTIDE SEQUENCE [LARGE SCALE GENOMIC DNA]</scope>
    <source>
        <strain evidence="1 2">RZ03</strain>
    </source>
</reference>
<comment type="caution">
    <text evidence="1">The sequence shown here is derived from an EMBL/GenBank/DDBJ whole genome shotgun (WGS) entry which is preliminary data.</text>
</comment>
<proteinExistence type="predicted"/>
<accession>A0A4S1DRY5</accession>
<organism evidence="1 2">
    <name type="scientific">Flavivirga rizhaonensis</name>
    <dbReference type="NCBI Taxonomy" id="2559571"/>
    <lineage>
        <taxon>Bacteria</taxon>
        <taxon>Pseudomonadati</taxon>
        <taxon>Bacteroidota</taxon>
        <taxon>Flavobacteriia</taxon>
        <taxon>Flavobacteriales</taxon>
        <taxon>Flavobacteriaceae</taxon>
        <taxon>Flavivirga</taxon>
    </lineage>
</organism>
<evidence type="ECO:0008006" key="3">
    <source>
        <dbReference type="Google" id="ProtNLM"/>
    </source>
</evidence>
<gene>
    <name evidence="1" type="ORF">EM932_18790</name>
</gene>
<evidence type="ECO:0000313" key="2">
    <source>
        <dbReference type="Proteomes" id="UP000307602"/>
    </source>
</evidence>
<name>A0A4S1DRY5_9FLAO</name>
<dbReference type="EMBL" id="SRSO01000037">
    <property type="protein sequence ID" value="TGV00659.1"/>
    <property type="molecule type" value="Genomic_DNA"/>
</dbReference>
<dbReference type="AlphaFoldDB" id="A0A4S1DRY5"/>
<dbReference type="OrthoDB" id="1081439at2"/>
<evidence type="ECO:0000313" key="1">
    <source>
        <dbReference type="EMBL" id="TGV00659.1"/>
    </source>
</evidence>
<sequence>MSDNTPGESPTYTFTYVTTEAIGVGSKTSNIFYMTLPDGFPSIANIIDYPTLLDSNIVLKVNGNEKVIDATTLGPIGGSWPNGIQMSTLAGSPGLTIPAGATIEIIVTGIIINPSVGDYTITWRTAESNGTATEWYSAVVKSDVLPANMYAESDLKVELNHNPSKGIANISTSNTSKIESTNLYGKRILEKEIDNDVSQLVLSDFKIATYILQVEGSQNSIAYKKLVRK</sequence>